<dbReference type="SUPFAM" id="SSF47473">
    <property type="entry name" value="EF-hand"/>
    <property type="match status" value="1"/>
</dbReference>
<evidence type="ECO:0000256" key="1">
    <source>
        <dbReference type="ARBA" id="ARBA00022837"/>
    </source>
</evidence>
<dbReference type="CDD" id="cd00052">
    <property type="entry name" value="EH"/>
    <property type="match status" value="1"/>
</dbReference>
<feature type="region of interest" description="Disordered" evidence="3">
    <location>
        <begin position="261"/>
        <end position="283"/>
    </location>
</feature>
<keyword evidence="7" id="KW-1185">Reference proteome</keyword>
<feature type="region of interest" description="Disordered" evidence="3">
    <location>
        <begin position="383"/>
        <end position="456"/>
    </location>
</feature>
<protein>
    <submittedName>
        <fullName evidence="6">Oidioi.mRNA.OKI2018_I69.XSR.g14043.t1.cds</fullName>
    </submittedName>
</protein>
<dbReference type="InterPro" id="IPR000261">
    <property type="entry name" value="EH_dom"/>
</dbReference>
<feature type="region of interest" description="Disordered" evidence="3">
    <location>
        <begin position="48"/>
        <end position="67"/>
    </location>
</feature>
<dbReference type="PROSITE" id="PS50222">
    <property type="entry name" value="EF_HAND_2"/>
    <property type="match status" value="1"/>
</dbReference>
<dbReference type="PROSITE" id="PS00018">
    <property type="entry name" value="EF_HAND_1"/>
    <property type="match status" value="1"/>
</dbReference>
<accession>A0ABN7SFW3</accession>
<evidence type="ECO:0000256" key="2">
    <source>
        <dbReference type="SAM" id="Coils"/>
    </source>
</evidence>
<evidence type="ECO:0000313" key="7">
    <source>
        <dbReference type="Proteomes" id="UP001158576"/>
    </source>
</evidence>
<dbReference type="InterPro" id="IPR002048">
    <property type="entry name" value="EF_hand_dom"/>
</dbReference>
<dbReference type="Gene3D" id="1.10.238.10">
    <property type="entry name" value="EF-hand"/>
    <property type="match status" value="1"/>
</dbReference>
<feature type="region of interest" description="Disordered" evidence="3">
    <location>
        <begin position="299"/>
        <end position="363"/>
    </location>
</feature>
<evidence type="ECO:0000259" key="4">
    <source>
        <dbReference type="PROSITE" id="PS50031"/>
    </source>
</evidence>
<evidence type="ECO:0000256" key="3">
    <source>
        <dbReference type="SAM" id="MobiDB-lite"/>
    </source>
</evidence>
<feature type="compositionally biased region" description="Polar residues" evidence="3">
    <location>
        <begin position="408"/>
        <end position="420"/>
    </location>
</feature>
<dbReference type="PROSITE" id="PS50031">
    <property type="entry name" value="EH"/>
    <property type="match status" value="1"/>
</dbReference>
<reference evidence="6 7" key="1">
    <citation type="submission" date="2021-04" db="EMBL/GenBank/DDBJ databases">
        <authorList>
            <person name="Bliznina A."/>
        </authorList>
    </citation>
    <scope>NUCLEOTIDE SEQUENCE [LARGE SCALE GENOMIC DNA]</scope>
</reference>
<feature type="compositionally biased region" description="Polar residues" evidence="3">
    <location>
        <begin position="353"/>
        <end position="363"/>
    </location>
</feature>
<dbReference type="PANTHER" id="PTHR11216:SF174">
    <property type="entry name" value="GH06923P"/>
    <property type="match status" value="1"/>
</dbReference>
<dbReference type="Pfam" id="PF12763">
    <property type="entry name" value="EH"/>
    <property type="match status" value="1"/>
</dbReference>
<dbReference type="PANTHER" id="PTHR11216">
    <property type="entry name" value="EH DOMAIN"/>
    <property type="match status" value="1"/>
</dbReference>
<sequence>MARSVSHESSQWNTAAHINRVGVVQPQLKTNIPETKVDDELDNRAIKPLPSVPAPMPQQTRGTRDPWLPDLEQKKYYSDEFIKLSQNPSGWIAGEKAREFFFKSKLPTVELSHIWELADIDRDGRLTMPEFAIAFHLTSLRRHGFQLPSTLPDALLGEVSDMLSDLYAAAVEIESGQDTAQLPDNAKTDENWETFSEKSFSTVSSANTLPNFAANVKDGDHLHAPVPLRMTPNSMAARKKAATLPTELSHVAGSGFANMESAEQTTKETGLPQSVSTPSKNCGTIQAKREMYLKYQKRRLTHRSSDAQSTTTSASSQSDSDIDFQPASSSASCSSSRKILRNSSSEEEESADNYETTNSTQENFADFKNFDRLLKSTESLKVTSNANSELSQTEPRSESNRKSKSLPRESSLSPRTSADSAITPVPPPPLRESASLPANTAKSVENEEDVAKSRELSEIRSMVNSLKERNARLERLNQALSVELKDLLSERTSIESRLEIEPKSEKDESK</sequence>
<organism evidence="6 7">
    <name type="scientific">Oikopleura dioica</name>
    <name type="common">Tunicate</name>
    <dbReference type="NCBI Taxonomy" id="34765"/>
    <lineage>
        <taxon>Eukaryota</taxon>
        <taxon>Metazoa</taxon>
        <taxon>Chordata</taxon>
        <taxon>Tunicata</taxon>
        <taxon>Appendicularia</taxon>
        <taxon>Copelata</taxon>
        <taxon>Oikopleuridae</taxon>
        <taxon>Oikopleura</taxon>
    </lineage>
</organism>
<feature type="compositionally biased region" description="Polar residues" evidence="3">
    <location>
        <begin position="383"/>
        <end position="394"/>
    </location>
</feature>
<feature type="compositionally biased region" description="Low complexity" evidence="3">
    <location>
        <begin position="327"/>
        <end position="343"/>
    </location>
</feature>
<keyword evidence="2" id="KW-0175">Coiled coil</keyword>
<dbReference type="EMBL" id="OU015569">
    <property type="protein sequence ID" value="CAG5095121.1"/>
    <property type="molecule type" value="Genomic_DNA"/>
</dbReference>
<feature type="compositionally biased region" description="Low complexity" evidence="3">
    <location>
        <begin position="306"/>
        <end position="319"/>
    </location>
</feature>
<dbReference type="Proteomes" id="UP001158576">
    <property type="component" value="Chromosome XSR"/>
</dbReference>
<feature type="domain" description="EF-hand" evidence="5">
    <location>
        <begin position="106"/>
        <end position="141"/>
    </location>
</feature>
<keyword evidence="1" id="KW-0106">Calcium</keyword>
<gene>
    <name evidence="6" type="ORF">OKIOD_LOCUS5601</name>
</gene>
<name>A0ABN7SFW3_OIKDI</name>
<evidence type="ECO:0000313" key="6">
    <source>
        <dbReference type="EMBL" id="CAG5095121.1"/>
    </source>
</evidence>
<feature type="coiled-coil region" evidence="2">
    <location>
        <begin position="456"/>
        <end position="490"/>
    </location>
</feature>
<proteinExistence type="predicted"/>
<feature type="domain" description="EH" evidence="4">
    <location>
        <begin position="73"/>
        <end position="162"/>
    </location>
</feature>
<dbReference type="InterPro" id="IPR018247">
    <property type="entry name" value="EF_Hand_1_Ca_BS"/>
</dbReference>
<dbReference type="SMART" id="SM00027">
    <property type="entry name" value="EH"/>
    <property type="match status" value="1"/>
</dbReference>
<dbReference type="InterPro" id="IPR011992">
    <property type="entry name" value="EF-hand-dom_pair"/>
</dbReference>
<evidence type="ECO:0000259" key="5">
    <source>
        <dbReference type="PROSITE" id="PS50222"/>
    </source>
</evidence>